<comment type="similarity">
    <text evidence="2">Belongs to the NELF-D family.</text>
</comment>
<dbReference type="AlphaFoldDB" id="A0A8S1GTI1"/>
<evidence type="ECO:0000256" key="3">
    <source>
        <dbReference type="ARBA" id="ARBA00022491"/>
    </source>
</evidence>
<evidence type="ECO:0000313" key="8">
    <source>
        <dbReference type="Proteomes" id="UP000835052"/>
    </source>
</evidence>
<organism evidence="7 8">
    <name type="scientific">Caenorhabditis auriculariae</name>
    <dbReference type="NCBI Taxonomy" id="2777116"/>
    <lineage>
        <taxon>Eukaryota</taxon>
        <taxon>Metazoa</taxon>
        <taxon>Ecdysozoa</taxon>
        <taxon>Nematoda</taxon>
        <taxon>Chromadorea</taxon>
        <taxon>Rhabditida</taxon>
        <taxon>Rhabditina</taxon>
        <taxon>Rhabditomorpha</taxon>
        <taxon>Rhabditoidea</taxon>
        <taxon>Rhabditidae</taxon>
        <taxon>Peloderinae</taxon>
        <taxon>Caenorhabditis</taxon>
    </lineage>
</organism>
<dbReference type="EMBL" id="CAJGYM010000004">
    <property type="protein sequence ID" value="CAD6186314.1"/>
    <property type="molecule type" value="Genomic_DNA"/>
</dbReference>
<evidence type="ECO:0000256" key="2">
    <source>
        <dbReference type="ARBA" id="ARBA00005726"/>
    </source>
</evidence>
<evidence type="ECO:0000313" key="7">
    <source>
        <dbReference type="EMBL" id="CAD6186314.1"/>
    </source>
</evidence>
<dbReference type="OrthoDB" id="511287at2759"/>
<sequence>MVRDVFSKRDLVLECDIGDLVEQWKREGMSLDQIIEILTQSYSATAQVCNVLTSFFVDLGDHRPTRRRRSRKNREDDETADGDFYDGRLEAERCVEMALSTLVVRYFSPEVADTIFEEDSIGIDWLPNLISHRCWRSFLYGLMEQHPHCLMLNFAMKLISDAGYQNEISSVNSAAQQLDIFSRVFFTSLEKTVLKRKHGESSDIYQDAFTELFRVVSQGEHTFVYTYALLKRAALKSKGWRAAASEHLAEELRLAISKRHLVEATSLRLSITRSQKNEASQHLTQAIFMMINKKELNPADVSLIYEHYIMPCAPPIDFIREPLFQELLFDALFHCDGPKVGVEHRDKYIYLVAYAASVVEKGTKAQKNQSRNDLDACRIALERALSLLECDDDWLTLLNPLIEVCNTAVVSSALLYFIHSMLVNEPHIGDVSLAVFVLLDKIATLHYNLQPAVFNICCDYYDKVSSESNVAEVIIERQRMIIDRLVHLLTVGSAIPVIERMNSMLEDAAIDASLVRYFLLEVLEIIAPPFSEQFVALMTPLVENVEIFDKLVLDRFPPAVHFINLCNKN</sequence>
<name>A0A8S1GTI1_9PELO</name>
<dbReference type="GO" id="GO:0032021">
    <property type="term" value="C:NELF complex"/>
    <property type="evidence" value="ECO:0007669"/>
    <property type="project" value="TreeGrafter"/>
</dbReference>
<reference evidence="7" key="1">
    <citation type="submission" date="2020-10" db="EMBL/GenBank/DDBJ databases">
        <authorList>
            <person name="Kikuchi T."/>
        </authorList>
    </citation>
    <scope>NUCLEOTIDE SEQUENCE</scope>
    <source>
        <strain evidence="7">NKZ352</strain>
    </source>
</reference>
<keyword evidence="3" id="KW-0678">Repressor</keyword>
<dbReference type="InterPro" id="IPR006942">
    <property type="entry name" value="TH1"/>
</dbReference>
<dbReference type="Pfam" id="PF04858">
    <property type="entry name" value="TH1"/>
    <property type="match status" value="1"/>
</dbReference>
<evidence type="ECO:0000256" key="1">
    <source>
        <dbReference type="ARBA" id="ARBA00004123"/>
    </source>
</evidence>
<evidence type="ECO:0000256" key="4">
    <source>
        <dbReference type="ARBA" id="ARBA00023015"/>
    </source>
</evidence>
<keyword evidence="8" id="KW-1185">Reference proteome</keyword>
<dbReference type="Gene3D" id="1.10.150.740">
    <property type="match status" value="1"/>
</dbReference>
<dbReference type="GO" id="GO:0003723">
    <property type="term" value="F:RNA binding"/>
    <property type="evidence" value="ECO:0007669"/>
    <property type="project" value="TreeGrafter"/>
</dbReference>
<dbReference type="PANTHER" id="PTHR12144:SF0">
    <property type="entry name" value="NEGATIVE ELONGATION FACTOR C_D"/>
    <property type="match status" value="1"/>
</dbReference>
<evidence type="ECO:0000256" key="6">
    <source>
        <dbReference type="ARBA" id="ARBA00023242"/>
    </source>
</evidence>
<protein>
    <submittedName>
        <fullName evidence="7">Uncharacterized protein</fullName>
    </submittedName>
</protein>
<keyword evidence="6" id="KW-0539">Nucleus</keyword>
<dbReference type="Proteomes" id="UP000835052">
    <property type="component" value="Unassembled WGS sequence"/>
</dbReference>
<proteinExistence type="inferred from homology"/>
<keyword evidence="5" id="KW-0804">Transcription</keyword>
<evidence type="ECO:0000256" key="5">
    <source>
        <dbReference type="ARBA" id="ARBA00023163"/>
    </source>
</evidence>
<dbReference type="PANTHER" id="PTHR12144">
    <property type="entry name" value="NEGATIVE ELONGATION FACTOR D"/>
    <property type="match status" value="1"/>
</dbReference>
<comment type="subcellular location">
    <subcellularLocation>
        <location evidence="1">Nucleus</location>
    </subcellularLocation>
</comment>
<comment type="caution">
    <text evidence="7">The sequence shown here is derived from an EMBL/GenBank/DDBJ whole genome shotgun (WGS) entry which is preliminary data.</text>
</comment>
<keyword evidence="4" id="KW-0805">Transcription regulation</keyword>
<dbReference type="GO" id="GO:0034244">
    <property type="term" value="P:negative regulation of transcription elongation by RNA polymerase II"/>
    <property type="evidence" value="ECO:0007669"/>
    <property type="project" value="TreeGrafter"/>
</dbReference>
<gene>
    <name evidence="7" type="ORF">CAUJ_LOCUS2233</name>
</gene>
<accession>A0A8S1GTI1</accession>